<name>A0A1S8CSC6_9GAMM</name>
<accession>A0A1S8CSC6</accession>
<dbReference type="EMBL" id="MLCN01000037">
    <property type="protein sequence ID" value="ONG38116.1"/>
    <property type="molecule type" value="Genomic_DNA"/>
</dbReference>
<sequence>MHMPSLAKVVFSPYPLKQTFILNFGQPTLQTAFLILVLICSGQSGVLKLGIAIIDYLCLNGFCHEL</sequence>
<evidence type="ECO:0000313" key="1">
    <source>
        <dbReference type="EMBL" id="ONG38116.1"/>
    </source>
</evidence>
<gene>
    <name evidence="1" type="ORF">BKE30_13025</name>
</gene>
<dbReference type="Proteomes" id="UP000192132">
    <property type="component" value="Unassembled WGS sequence"/>
</dbReference>
<comment type="caution">
    <text evidence="1">The sequence shown here is derived from an EMBL/GenBank/DDBJ whole genome shotgun (WGS) entry which is preliminary data.</text>
</comment>
<organism evidence="1 2">
    <name type="scientific">Alkanindiges hydrocarboniclasticus</name>
    <dbReference type="NCBI Taxonomy" id="1907941"/>
    <lineage>
        <taxon>Bacteria</taxon>
        <taxon>Pseudomonadati</taxon>
        <taxon>Pseudomonadota</taxon>
        <taxon>Gammaproteobacteria</taxon>
        <taxon>Moraxellales</taxon>
        <taxon>Moraxellaceae</taxon>
        <taxon>Alkanindiges</taxon>
    </lineage>
</organism>
<dbReference type="AlphaFoldDB" id="A0A1S8CSC6"/>
<keyword evidence="2" id="KW-1185">Reference proteome</keyword>
<reference evidence="1 2" key="1">
    <citation type="submission" date="2016-10" db="EMBL/GenBank/DDBJ databases">
        <title>Draft Genome sequence of Alkanindiges sp. strain H1.</title>
        <authorList>
            <person name="Subhash Y."/>
            <person name="Lee S."/>
        </authorList>
    </citation>
    <scope>NUCLEOTIDE SEQUENCE [LARGE SCALE GENOMIC DNA]</scope>
    <source>
        <strain evidence="1 2">H1</strain>
    </source>
</reference>
<evidence type="ECO:0000313" key="2">
    <source>
        <dbReference type="Proteomes" id="UP000192132"/>
    </source>
</evidence>
<proteinExistence type="predicted"/>
<dbReference type="STRING" id="1907941.BKE30_13025"/>
<protein>
    <submittedName>
        <fullName evidence="1">Uncharacterized protein</fullName>
    </submittedName>
</protein>